<evidence type="ECO:0000256" key="1">
    <source>
        <dbReference type="SAM" id="SignalP"/>
    </source>
</evidence>
<name>A0A6V7SBQ7_PLAVN</name>
<dbReference type="VEuPathDB" id="PlasmoDB:PVPCR_0100210"/>
<accession>A0A6V7SBQ7</accession>
<dbReference type="VEuPathDB" id="PlasmoDB:PVLDE_0100290"/>
<dbReference type="Pfam" id="PF06589">
    <property type="entry name" value="CRA"/>
    <property type="match status" value="1"/>
</dbReference>
<dbReference type="EMBL" id="LR865422">
    <property type="protein sequence ID" value="CAD2095125.1"/>
    <property type="molecule type" value="Genomic_DNA"/>
</dbReference>
<reference evidence="2 3" key="1">
    <citation type="submission" date="2020-08" db="EMBL/GenBank/DDBJ databases">
        <authorList>
            <person name="Ramaprasad A."/>
        </authorList>
    </citation>
    <scope>NUCLEOTIDE SEQUENCE [LARGE SCALE GENOMIC DNA]</scope>
</reference>
<dbReference type="VEuPathDB" id="PlasmoDB:PVVCY_0100120"/>
<feature type="chain" id="PRO_5028187799" description="Fam-c protein" evidence="1">
    <location>
        <begin position="23"/>
        <end position="149"/>
    </location>
</feature>
<evidence type="ECO:0008006" key="4">
    <source>
        <dbReference type="Google" id="ProtNLM"/>
    </source>
</evidence>
<keyword evidence="1" id="KW-0732">Signal</keyword>
<dbReference type="Proteomes" id="UP000515697">
    <property type="component" value="Chromosome PVSEL_01"/>
</dbReference>
<feature type="signal peptide" evidence="1">
    <location>
        <begin position="1"/>
        <end position="22"/>
    </location>
</feature>
<evidence type="ECO:0000313" key="2">
    <source>
        <dbReference type="EMBL" id="CAD2095125.1"/>
    </source>
</evidence>
<gene>
    <name evidence="2" type="ORF">PVSEL_0100510</name>
</gene>
<sequence length="149" mass="17168">MNKKLYSLFAFVYLIIVYCATAQGKTNINGKNDIHGSNMIKKRYPQNYKKGNKRMERTNEDDEENNEEFYENYEINKALMHSANEKESEVIKGINKILTIHKAFTFGIFTLVTLNILAIIREYVATSISNPNSHISQLINKAVNKNQNS</sequence>
<evidence type="ECO:0000313" key="3">
    <source>
        <dbReference type="Proteomes" id="UP000515697"/>
    </source>
</evidence>
<dbReference type="VEuPathDB" id="PlasmoDB:PVBDA_0100180"/>
<organism evidence="2 3">
    <name type="scientific">Plasmodium vinckei</name>
    <dbReference type="NCBI Taxonomy" id="5860"/>
    <lineage>
        <taxon>Eukaryota</taxon>
        <taxon>Sar</taxon>
        <taxon>Alveolata</taxon>
        <taxon>Apicomplexa</taxon>
        <taxon>Aconoidasida</taxon>
        <taxon>Haemosporida</taxon>
        <taxon>Plasmodiidae</taxon>
        <taxon>Plasmodium</taxon>
        <taxon>Plasmodium (Vinckeia)</taxon>
    </lineage>
</organism>
<dbReference type="VEuPathDB" id="PlasmoDB:PVSEL_0100510"/>
<dbReference type="AlphaFoldDB" id="A0A6V7SBQ7"/>
<protein>
    <recommendedName>
        <fullName evidence="4">Fam-c protein</fullName>
    </recommendedName>
</protein>
<proteinExistence type="predicted"/>